<evidence type="ECO:0000313" key="14">
    <source>
        <dbReference type="Proteomes" id="UP001143362"/>
    </source>
</evidence>
<evidence type="ECO:0000256" key="6">
    <source>
        <dbReference type="ARBA" id="ARBA00022741"/>
    </source>
</evidence>
<evidence type="ECO:0000256" key="10">
    <source>
        <dbReference type="ARBA" id="ARBA00023016"/>
    </source>
</evidence>
<evidence type="ECO:0000256" key="9">
    <source>
        <dbReference type="ARBA" id="ARBA00022842"/>
    </source>
</evidence>
<comment type="catalytic activity">
    <reaction evidence="11">
        <text>L-seryl-[protein] + ATP = O-phospho-L-seryl-[protein] + ADP + H(+)</text>
        <dbReference type="Rhea" id="RHEA:17989"/>
        <dbReference type="Rhea" id="RHEA-COMP:9863"/>
        <dbReference type="Rhea" id="RHEA-COMP:11604"/>
        <dbReference type="ChEBI" id="CHEBI:15378"/>
        <dbReference type="ChEBI" id="CHEBI:29999"/>
        <dbReference type="ChEBI" id="CHEBI:30616"/>
        <dbReference type="ChEBI" id="CHEBI:83421"/>
        <dbReference type="ChEBI" id="CHEBI:456216"/>
        <dbReference type="EC" id="2.7.11.1"/>
    </reaction>
</comment>
<feature type="site" description="ATP" evidence="11">
    <location>
        <position position="43"/>
    </location>
</feature>
<comment type="catalytic activity">
    <reaction evidence="11">
        <text>L-threonyl-[protein] + ATP = O-phospho-L-threonyl-[protein] + ADP + H(+)</text>
        <dbReference type="Rhea" id="RHEA:46608"/>
        <dbReference type="Rhea" id="RHEA-COMP:11060"/>
        <dbReference type="Rhea" id="RHEA-COMP:11605"/>
        <dbReference type="ChEBI" id="CHEBI:15378"/>
        <dbReference type="ChEBI" id="CHEBI:30013"/>
        <dbReference type="ChEBI" id="CHEBI:30616"/>
        <dbReference type="ChEBI" id="CHEBI:61977"/>
        <dbReference type="ChEBI" id="CHEBI:456216"/>
        <dbReference type="EC" id="2.7.11.1"/>
    </reaction>
</comment>
<dbReference type="InterPro" id="IPR011009">
    <property type="entry name" value="Kinase-like_dom_sf"/>
</dbReference>
<keyword evidence="1 11" id="KW-0963">Cytoplasm</keyword>
<evidence type="ECO:0000256" key="1">
    <source>
        <dbReference type="ARBA" id="ARBA00022490"/>
    </source>
</evidence>
<dbReference type="SUPFAM" id="SSF56112">
    <property type="entry name" value="Protein kinase-like (PK-like)"/>
    <property type="match status" value="1"/>
</dbReference>
<keyword evidence="6 11" id="KW-0547">Nucleotide-binding</keyword>
<dbReference type="Pfam" id="PF01636">
    <property type="entry name" value="APH"/>
    <property type="match status" value="1"/>
</dbReference>
<dbReference type="Gene3D" id="3.30.200.70">
    <property type="match status" value="1"/>
</dbReference>
<feature type="active site" description="Proton acceptor" evidence="11">
    <location>
        <position position="207"/>
    </location>
</feature>
<dbReference type="PANTHER" id="PTHR39573:SF1">
    <property type="entry name" value="STRESS RESPONSE KINASE A"/>
    <property type="match status" value="1"/>
</dbReference>
<name>A0ABT3TBX4_9GAMM</name>
<evidence type="ECO:0000256" key="2">
    <source>
        <dbReference type="ARBA" id="ARBA00022527"/>
    </source>
</evidence>
<feature type="binding site" evidence="11">
    <location>
        <position position="224"/>
    </location>
    <ligand>
        <name>Mg(2+)</name>
        <dbReference type="ChEBI" id="CHEBI:18420"/>
    </ligand>
</feature>
<proteinExistence type="inferred from homology"/>
<keyword evidence="4 11" id="KW-0808">Transferase</keyword>
<evidence type="ECO:0000313" key="13">
    <source>
        <dbReference type="EMBL" id="MCX2979765.1"/>
    </source>
</evidence>
<comment type="function">
    <text evidence="11">A protein kinase that phosphorylates Ser and Thr residues. Probably acts to suppress the effects of stress linked to accumulation of reactive oxygen species. Probably involved in the extracytoplasmic stress response.</text>
</comment>
<keyword evidence="7 11" id="KW-0418">Kinase</keyword>
<comment type="subcellular location">
    <subcellularLocation>
        <location evidence="11">Cytoplasm</location>
    </subcellularLocation>
</comment>
<dbReference type="NCBIfam" id="NF008738">
    <property type="entry name" value="PRK11768.1"/>
    <property type="match status" value="1"/>
</dbReference>
<dbReference type="EC" id="2.7.11.1" evidence="11"/>
<dbReference type="RefSeq" id="WP_279243762.1">
    <property type="nucleotide sequence ID" value="NZ_SHNN01000001.1"/>
</dbReference>
<feature type="active site" evidence="11">
    <location>
        <position position="224"/>
    </location>
</feature>
<protein>
    <recommendedName>
        <fullName evidence="11">Stress response kinase A</fullName>
        <ecNumber evidence="11">2.7.11.1</ecNumber>
    </recommendedName>
    <alternativeName>
        <fullName evidence="11">Serine/threonine-protein kinase SrkA</fullName>
    </alternativeName>
</protein>
<reference evidence="13" key="1">
    <citation type="submission" date="2019-02" db="EMBL/GenBank/DDBJ databases">
        <authorList>
            <person name="Li S.-H."/>
        </authorList>
    </citation>
    <scope>NUCLEOTIDE SEQUENCE</scope>
    <source>
        <strain evidence="13">IMCC14734</strain>
    </source>
</reference>
<dbReference type="Gene3D" id="1.20.1270.170">
    <property type="match status" value="1"/>
</dbReference>
<keyword evidence="5 11" id="KW-0479">Metal-binding</keyword>
<feature type="domain" description="Aminoglycoside phosphotransferase" evidence="12">
    <location>
        <begin position="42"/>
        <end position="268"/>
    </location>
</feature>
<evidence type="ECO:0000256" key="8">
    <source>
        <dbReference type="ARBA" id="ARBA00022840"/>
    </source>
</evidence>
<comment type="subunit">
    <text evidence="11">Monomer.</text>
</comment>
<comment type="similarity">
    <text evidence="11">Belongs to the SrkA/RdoA protein kinase family.</text>
</comment>
<keyword evidence="3 11" id="KW-0597">Phosphoprotein</keyword>
<dbReference type="HAMAP" id="MF_01497">
    <property type="entry name" value="SrkA_kinase"/>
    <property type="match status" value="1"/>
</dbReference>
<sequence>MNPTDPPAPNASHPYERLTPDLVIDAVESAGYLCDARLLALNSYENRVYQVGIEDDVPIIAKFYRPNRWSQEQILEEHSFAAELVDADISLVAPLAEADGRTLHHYQGFSFALFRRQGGHPPELDNPDSLLVLGRTLGRIHAVGRASEFQHRIDISVQRMAVDSYEYLSEHFVPRELIPAYTSLCEDLITRIKETYQPQTLIRVHGDCHVGNVLWRDDTAHFVDLDDCVTAPAVQDLWMFISGDRQQQTLLLSELLDGYQEFCDFEPRQLGLIESLRTMRIMHYAAWLGRRWDDPAFPHSFTWFNDARYWSDHILELREQMSAFDEPPLTLY</sequence>
<evidence type="ECO:0000256" key="11">
    <source>
        <dbReference type="HAMAP-Rule" id="MF_01497"/>
    </source>
</evidence>
<keyword evidence="8 11" id="KW-0067">ATP-binding</keyword>
<keyword evidence="10 11" id="KW-0346">Stress response</keyword>
<dbReference type="Gene3D" id="1.10.510.10">
    <property type="entry name" value="Transferase(Phosphotransferase) domain 1"/>
    <property type="match status" value="1"/>
</dbReference>
<keyword evidence="2 11" id="KW-0723">Serine/threonine-protein kinase</keyword>
<accession>A0ABT3TBX4</accession>
<dbReference type="Proteomes" id="UP001143362">
    <property type="component" value="Unassembled WGS sequence"/>
</dbReference>
<evidence type="ECO:0000256" key="3">
    <source>
        <dbReference type="ARBA" id="ARBA00022553"/>
    </source>
</evidence>
<keyword evidence="14" id="KW-1185">Reference proteome</keyword>
<dbReference type="PANTHER" id="PTHR39573">
    <property type="entry name" value="STRESS RESPONSE KINASE A"/>
    <property type="match status" value="1"/>
</dbReference>
<keyword evidence="9 11" id="KW-0460">Magnesium</keyword>
<evidence type="ECO:0000256" key="5">
    <source>
        <dbReference type="ARBA" id="ARBA00022723"/>
    </source>
</evidence>
<evidence type="ECO:0000259" key="12">
    <source>
        <dbReference type="Pfam" id="PF01636"/>
    </source>
</evidence>
<comment type="caution">
    <text evidence="13">The sequence shown here is derived from an EMBL/GenBank/DDBJ whole genome shotgun (WGS) entry which is preliminary data.</text>
</comment>
<dbReference type="InterPro" id="IPR002575">
    <property type="entry name" value="Aminoglycoside_PTrfase"/>
</dbReference>
<evidence type="ECO:0000256" key="7">
    <source>
        <dbReference type="ARBA" id="ARBA00022777"/>
    </source>
</evidence>
<gene>
    <name evidence="11" type="primary">srkA</name>
    <name evidence="13" type="ORF">EYC98_02685</name>
</gene>
<dbReference type="InterPro" id="IPR032882">
    <property type="entry name" value="SrkA/RdoA"/>
</dbReference>
<comment type="cofactor">
    <cofactor evidence="11">
        <name>Mg(2+)</name>
        <dbReference type="ChEBI" id="CHEBI:18420"/>
    </cofactor>
</comment>
<evidence type="ECO:0000256" key="4">
    <source>
        <dbReference type="ARBA" id="ARBA00022679"/>
    </source>
</evidence>
<organism evidence="13 14">
    <name type="scientific">Candidatus Litorirhabdus singularis</name>
    <dbReference type="NCBI Taxonomy" id="2518993"/>
    <lineage>
        <taxon>Bacteria</taxon>
        <taxon>Pseudomonadati</taxon>
        <taxon>Pseudomonadota</taxon>
        <taxon>Gammaproteobacteria</taxon>
        <taxon>Cellvibrionales</taxon>
        <taxon>Halieaceae</taxon>
        <taxon>Candidatus Litorirhabdus</taxon>
    </lineage>
</organism>
<dbReference type="GO" id="GO:0004674">
    <property type="term" value="F:protein serine/threonine kinase activity"/>
    <property type="evidence" value="ECO:0007669"/>
    <property type="project" value="UniProtKB-KW"/>
</dbReference>
<feature type="binding site" evidence="11">
    <location>
        <position position="212"/>
    </location>
    <ligand>
        <name>Mg(2+)</name>
        <dbReference type="ChEBI" id="CHEBI:18420"/>
    </ligand>
</feature>
<dbReference type="EMBL" id="SHNN01000001">
    <property type="protein sequence ID" value="MCX2979765.1"/>
    <property type="molecule type" value="Genomic_DNA"/>
</dbReference>